<reference evidence="3 6" key="1">
    <citation type="submission" date="2017-05" db="EMBL/GenBank/DDBJ databases">
        <title>Whole genome sequencing of Proteus mirabilis AR_0155.</title>
        <authorList>
            <person name="Conlan S."/>
            <person name="Thomas P.J."/>
            <person name="Mullikin J."/>
            <person name="Frank K.M."/>
            <person name="Segre J.A."/>
        </authorList>
    </citation>
    <scope>NUCLEOTIDE SEQUENCE [LARGE SCALE GENOMIC DNA]</scope>
    <source>
        <strain evidence="3 6">AR_0155</strain>
    </source>
</reference>
<dbReference type="InterPro" id="IPR050263">
    <property type="entry name" value="Bact_Fimbrial_Adh_Pro"/>
</dbReference>
<dbReference type="Pfam" id="PF00419">
    <property type="entry name" value="Fimbrial"/>
    <property type="match status" value="1"/>
</dbReference>
<evidence type="ECO:0000313" key="4">
    <source>
        <dbReference type="EMBL" id="EKW9777557.1"/>
    </source>
</evidence>
<evidence type="ECO:0000313" key="7">
    <source>
        <dbReference type="Proteomes" id="UP000254191"/>
    </source>
</evidence>
<sequence>MIKVMRLFLLITTIGISFFSSAGSTVTLQFSGNIKAATCNVSGSKNINIDLKQMPESLFNKVNSSSVWNDFNIKLIDCSPGVNQVKLTFSGTPDNADVNNLYKNEGTAKNIAVQLQNKNSNGEIPLGNGKNLYIAVNGKPSVTVPLRTRAFSKLGNATPGTVSAKITATLIYQ</sequence>
<dbReference type="EMBL" id="UGTS01000006">
    <property type="protein sequence ID" value="SUC39262.1"/>
    <property type="molecule type" value="Genomic_DNA"/>
</dbReference>
<dbReference type="PANTHER" id="PTHR33420">
    <property type="entry name" value="FIMBRIAL SUBUNIT ELFA-RELATED"/>
    <property type="match status" value="1"/>
</dbReference>
<name>A0A1Z1STL8_PROMI</name>
<keyword evidence="1" id="KW-0732">Signal</keyword>
<accession>A0A1Z1STL8</accession>
<dbReference type="STRING" id="584.AOUC001_03750"/>
<dbReference type="AlphaFoldDB" id="A0A1Z1STL8"/>
<dbReference type="EMBL" id="ABKSPD020000015">
    <property type="protein sequence ID" value="EKW9777557.1"/>
    <property type="molecule type" value="Genomic_DNA"/>
</dbReference>
<dbReference type="Gene3D" id="2.60.40.1090">
    <property type="entry name" value="Fimbrial-type adhesion domain"/>
    <property type="match status" value="1"/>
</dbReference>
<reference evidence="5 7" key="2">
    <citation type="submission" date="2018-06" db="EMBL/GenBank/DDBJ databases">
        <authorList>
            <consortium name="Pathogen Informatics"/>
            <person name="Doyle S."/>
        </authorList>
    </citation>
    <scope>NUCLEOTIDE SEQUENCE [LARGE SCALE GENOMIC DNA]</scope>
    <source>
        <strain evidence="5 7">NCTC11938</strain>
    </source>
</reference>
<dbReference type="DNASU" id="6800169"/>
<dbReference type="InterPro" id="IPR036937">
    <property type="entry name" value="Adhesion_dom_fimbrial_sf"/>
</dbReference>
<gene>
    <name evidence="5" type="primary">fimG_2</name>
    <name evidence="3" type="ORF">AM402_06605</name>
    <name evidence="5" type="ORF">NCTC11938_03548</name>
    <name evidence="4" type="ORF">PW210_003427</name>
</gene>
<dbReference type="GeneID" id="6800169"/>
<dbReference type="Proteomes" id="UP000254191">
    <property type="component" value="Unassembled WGS sequence"/>
</dbReference>
<dbReference type="SUPFAM" id="SSF49401">
    <property type="entry name" value="Bacterial adhesins"/>
    <property type="match status" value="1"/>
</dbReference>
<dbReference type="GO" id="GO:0009289">
    <property type="term" value="C:pilus"/>
    <property type="evidence" value="ECO:0007669"/>
    <property type="project" value="InterPro"/>
</dbReference>
<dbReference type="PANTHER" id="PTHR33420:SF27">
    <property type="entry name" value="PROTEIN FIMG"/>
    <property type="match status" value="1"/>
</dbReference>
<dbReference type="GO" id="GO:0043709">
    <property type="term" value="P:cell adhesion involved in single-species biofilm formation"/>
    <property type="evidence" value="ECO:0007669"/>
    <property type="project" value="TreeGrafter"/>
</dbReference>
<dbReference type="InterPro" id="IPR000259">
    <property type="entry name" value="Adhesion_dom_fimbrial"/>
</dbReference>
<feature type="domain" description="Fimbrial-type adhesion" evidence="2">
    <location>
        <begin position="29"/>
        <end position="173"/>
    </location>
</feature>
<dbReference type="Proteomes" id="UP000195540">
    <property type="component" value="Chromosome"/>
</dbReference>
<evidence type="ECO:0000313" key="3">
    <source>
        <dbReference type="EMBL" id="ARX33831.1"/>
    </source>
</evidence>
<evidence type="ECO:0000313" key="6">
    <source>
        <dbReference type="Proteomes" id="UP000195540"/>
    </source>
</evidence>
<evidence type="ECO:0000313" key="8">
    <source>
        <dbReference type="Proteomes" id="UP001171165"/>
    </source>
</evidence>
<dbReference type="Proteomes" id="UP001171165">
    <property type="component" value="Unassembled WGS sequence"/>
</dbReference>
<proteinExistence type="predicted"/>
<organism evidence="4 8">
    <name type="scientific">Proteus mirabilis</name>
    <dbReference type="NCBI Taxonomy" id="584"/>
    <lineage>
        <taxon>Bacteria</taxon>
        <taxon>Pseudomonadati</taxon>
        <taxon>Pseudomonadota</taxon>
        <taxon>Gammaproteobacteria</taxon>
        <taxon>Enterobacterales</taxon>
        <taxon>Morganellaceae</taxon>
        <taxon>Proteus</taxon>
    </lineage>
</organism>
<dbReference type="KEGG" id="pvl:AOB99_12975"/>
<evidence type="ECO:0000256" key="1">
    <source>
        <dbReference type="SAM" id="SignalP"/>
    </source>
</evidence>
<dbReference type="RefSeq" id="WP_004244313.1">
    <property type="nucleotide sequence ID" value="NZ_ABFDCH020000021.1"/>
</dbReference>
<dbReference type="OMA" id="WITFHIN"/>
<evidence type="ECO:0000259" key="2">
    <source>
        <dbReference type="Pfam" id="PF00419"/>
    </source>
</evidence>
<reference evidence="4" key="3">
    <citation type="submission" date="2023-06" db="EMBL/GenBank/DDBJ databases">
        <authorList>
            <consortium name="Clinical and Environmental Microbiology Branch: Whole genome sequencing antimicrobial resistance pathogens in the healthcare setting"/>
        </authorList>
    </citation>
    <scope>NUCLEOTIDE SEQUENCE</scope>
    <source>
        <strain evidence="4">Microbial</strain>
    </source>
</reference>
<feature type="chain" id="PRO_5044063586" evidence="1">
    <location>
        <begin position="23"/>
        <end position="173"/>
    </location>
</feature>
<dbReference type="EMBL" id="CP021694">
    <property type="protein sequence ID" value="ARX33831.1"/>
    <property type="molecule type" value="Genomic_DNA"/>
</dbReference>
<protein>
    <submittedName>
        <fullName evidence="3 4">Fimbrial protein</fullName>
    </submittedName>
    <submittedName>
        <fullName evidence="5">Fimbrial subunit</fullName>
    </submittedName>
</protein>
<evidence type="ECO:0000313" key="5">
    <source>
        <dbReference type="EMBL" id="SUC39262.1"/>
    </source>
</evidence>
<dbReference type="InterPro" id="IPR008966">
    <property type="entry name" value="Adhesion_dom_sf"/>
</dbReference>
<feature type="signal peptide" evidence="1">
    <location>
        <begin position="1"/>
        <end position="22"/>
    </location>
</feature>